<dbReference type="InterPro" id="IPR021150">
    <property type="entry name" value="Ubiq_cyt_c_chap"/>
</dbReference>
<dbReference type="eggNOG" id="KOG2873">
    <property type="taxonomic scope" value="Eukaryota"/>
</dbReference>
<evidence type="ECO:0000256" key="2">
    <source>
        <dbReference type="SAM" id="MobiDB-lite"/>
    </source>
</evidence>
<comment type="similarity">
    <text evidence="1">Belongs to the CBP3 family.</text>
</comment>
<accession>A0A1D6IBS5</accession>
<feature type="domain" description="Ubiquinol-cytochrome c chaperone" evidence="3">
    <location>
        <begin position="241"/>
        <end position="329"/>
    </location>
</feature>
<dbReference type="InterPro" id="IPR007129">
    <property type="entry name" value="Ubiqinol_cyt_c_chaperone_CPB3"/>
</dbReference>
<evidence type="ECO:0000313" key="4">
    <source>
        <dbReference type="EMBL" id="ONM57376.1"/>
    </source>
</evidence>
<dbReference type="FunCoup" id="A0A1D6IBS5">
    <property type="interactions" value="555"/>
</dbReference>
<evidence type="ECO:0000256" key="1">
    <source>
        <dbReference type="ARBA" id="ARBA00006407"/>
    </source>
</evidence>
<dbReference type="Pfam" id="PF03981">
    <property type="entry name" value="Ubiq_cyt_C_chap"/>
    <property type="match status" value="2"/>
</dbReference>
<dbReference type="PANTHER" id="PTHR12184:SF1">
    <property type="entry name" value="UBIQUINOL-CYTOCHROME-C REDUCTASE COMPLEX ASSEMBLY FACTOR 1"/>
    <property type="match status" value="1"/>
</dbReference>
<gene>
    <name evidence="4" type="ORF">ZEAMMB73_Zm00001d021517</name>
</gene>
<protein>
    <submittedName>
        <fullName evidence="4">Ubiquinol-cytochrome C chaperone family protein</fullName>
    </submittedName>
</protein>
<dbReference type="SMR" id="A0A1D6IBS5"/>
<proteinExistence type="inferred from homology"/>
<dbReference type="ExpressionAtlas" id="A0A1D6IBS5">
    <property type="expression patterns" value="baseline and differential"/>
</dbReference>
<feature type="region of interest" description="Disordered" evidence="2">
    <location>
        <begin position="51"/>
        <end position="71"/>
    </location>
</feature>
<dbReference type="PaxDb" id="4577-GRMZM5G892787_P01"/>
<feature type="compositionally biased region" description="Low complexity" evidence="2">
    <location>
        <begin position="52"/>
        <end position="71"/>
    </location>
</feature>
<dbReference type="EMBL" id="CM007650">
    <property type="protein sequence ID" value="ONM57376.1"/>
    <property type="molecule type" value="Genomic_DNA"/>
</dbReference>
<organism evidence="4">
    <name type="scientific">Zea mays</name>
    <name type="common">Maize</name>
    <dbReference type="NCBI Taxonomy" id="4577"/>
    <lineage>
        <taxon>Eukaryota</taxon>
        <taxon>Viridiplantae</taxon>
        <taxon>Streptophyta</taxon>
        <taxon>Embryophyta</taxon>
        <taxon>Tracheophyta</taxon>
        <taxon>Spermatophyta</taxon>
        <taxon>Magnoliopsida</taxon>
        <taxon>Liliopsida</taxon>
        <taxon>Poales</taxon>
        <taxon>Poaceae</taxon>
        <taxon>PACMAD clade</taxon>
        <taxon>Panicoideae</taxon>
        <taxon>Andropogonodae</taxon>
        <taxon>Andropogoneae</taxon>
        <taxon>Tripsacinae</taxon>
        <taxon>Zea</taxon>
    </lineage>
</organism>
<name>A0A1D6IBS5_MAIZE</name>
<sequence length="346" mass="38342">MSRWRAAASSISAAAASRNSAAEARVLSRALAKAPSPPPLPPQTLSRTFAKSAAATATATSPGPGATSPPAGTWSEIRLNSMFLSKPCSLALPPDSPHRAVDPQFKGIRRFLLTLLLFYSKQSKSIRGANVVYDRITSQVDTPAIYDVFQLEKTFKTTFSLLVLHMWLVLRRLKEEGKDGVKFGQYIYEMYNHDVELRVSKAGVFDTFLNITFVSQRTPKFGCCTVEVVLQFFLVSDFNVNLLLTKWMKELEKIFYGNIVKYDAAISPEAHQDDLVNVIWRNIYAEEGSEAMDVAAAPAVQALARYTRREATCLSLTDRDSMFSGNFKFTTLVPATPSPSPKKHGR</sequence>
<reference evidence="4" key="1">
    <citation type="submission" date="2015-12" db="EMBL/GenBank/DDBJ databases">
        <title>Update maize B73 reference genome by single molecule sequencing technologies.</title>
        <authorList>
            <consortium name="Maize Genome Sequencing Project"/>
            <person name="Ware D."/>
        </authorList>
    </citation>
    <scope>NUCLEOTIDE SEQUENCE [LARGE SCALE GENOMIC DNA]</scope>
    <source>
        <tissue evidence="4">Seedling</tissue>
    </source>
</reference>
<dbReference type="InParanoid" id="A0A1D6IBS5"/>
<dbReference type="STRING" id="4577.A0A1D6IBS5"/>
<feature type="domain" description="Ubiquinol-cytochrome c chaperone" evidence="3">
    <location>
        <begin position="149"/>
        <end position="207"/>
    </location>
</feature>
<dbReference type="IntAct" id="A0A1D6IBS5">
    <property type="interactions" value="1"/>
</dbReference>
<evidence type="ECO:0000259" key="3">
    <source>
        <dbReference type="Pfam" id="PF03981"/>
    </source>
</evidence>
<dbReference type="AlphaFoldDB" id="A0A1D6IBS5"/>
<dbReference type="PANTHER" id="PTHR12184">
    <property type="entry name" value="UBIQUINOL-CYTOCHROME C REDUCTASE COMPLEX ASSEMBLY FACTOR 1 FAMILY MEMBER"/>
    <property type="match status" value="1"/>
</dbReference>